<name>A0A9J6FXZ9_HAELO</name>
<accession>A0A9J6FXZ9</accession>
<reference evidence="1 2" key="1">
    <citation type="journal article" date="2020" name="Cell">
        <title>Large-Scale Comparative Analyses of Tick Genomes Elucidate Their Genetic Diversity and Vector Capacities.</title>
        <authorList>
            <consortium name="Tick Genome and Microbiome Consortium (TIGMIC)"/>
            <person name="Jia N."/>
            <person name="Wang J."/>
            <person name="Shi W."/>
            <person name="Du L."/>
            <person name="Sun Y."/>
            <person name="Zhan W."/>
            <person name="Jiang J.F."/>
            <person name="Wang Q."/>
            <person name="Zhang B."/>
            <person name="Ji P."/>
            <person name="Bell-Sakyi L."/>
            <person name="Cui X.M."/>
            <person name="Yuan T.T."/>
            <person name="Jiang B.G."/>
            <person name="Yang W.F."/>
            <person name="Lam T.T."/>
            <person name="Chang Q.C."/>
            <person name="Ding S.J."/>
            <person name="Wang X.J."/>
            <person name="Zhu J.G."/>
            <person name="Ruan X.D."/>
            <person name="Zhao L."/>
            <person name="Wei J.T."/>
            <person name="Ye R.Z."/>
            <person name="Que T.C."/>
            <person name="Du C.H."/>
            <person name="Zhou Y.H."/>
            <person name="Cheng J.X."/>
            <person name="Dai P.F."/>
            <person name="Guo W.B."/>
            <person name="Han X.H."/>
            <person name="Huang E.J."/>
            <person name="Li L.F."/>
            <person name="Wei W."/>
            <person name="Gao Y.C."/>
            <person name="Liu J.Z."/>
            <person name="Shao H.Z."/>
            <person name="Wang X."/>
            <person name="Wang C.C."/>
            <person name="Yang T.C."/>
            <person name="Huo Q.B."/>
            <person name="Li W."/>
            <person name="Chen H.Y."/>
            <person name="Chen S.E."/>
            <person name="Zhou L.G."/>
            <person name="Ni X.B."/>
            <person name="Tian J.H."/>
            <person name="Sheng Y."/>
            <person name="Liu T."/>
            <person name="Pan Y.S."/>
            <person name="Xia L.Y."/>
            <person name="Li J."/>
            <person name="Zhao F."/>
            <person name="Cao W.C."/>
        </authorList>
    </citation>
    <scope>NUCLEOTIDE SEQUENCE [LARGE SCALE GENOMIC DNA]</scope>
    <source>
        <strain evidence="1">HaeL-2018</strain>
    </source>
</reference>
<keyword evidence="2" id="KW-1185">Reference proteome</keyword>
<dbReference type="Proteomes" id="UP000821853">
    <property type="component" value="Chromosome 2"/>
</dbReference>
<sequence length="163" mass="18564">MPSFSEDSASNFQQFTTYMQQYMAIMTSAMASQVRPITVNTLPDLSASLRTFHGSGVPSAESWLEELERTQKLVAWEDSTLLAIAQSKLRGAAADWHETQGWHMTTWHIWKASLKESFGEQLSFIQWQETSDRQITVSRRTLHSYAFAKLQVISRCPVSLTDK</sequence>
<dbReference type="EMBL" id="JABSTR010000004">
    <property type="protein sequence ID" value="KAH9367209.1"/>
    <property type="molecule type" value="Genomic_DNA"/>
</dbReference>
<proteinExistence type="predicted"/>
<gene>
    <name evidence="1" type="ORF">HPB48_003228</name>
</gene>
<organism evidence="1 2">
    <name type="scientific">Haemaphysalis longicornis</name>
    <name type="common">Bush tick</name>
    <dbReference type="NCBI Taxonomy" id="44386"/>
    <lineage>
        <taxon>Eukaryota</taxon>
        <taxon>Metazoa</taxon>
        <taxon>Ecdysozoa</taxon>
        <taxon>Arthropoda</taxon>
        <taxon>Chelicerata</taxon>
        <taxon>Arachnida</taxon>
        <taxon>Acari</taxon>
        <taxon>Parasitiformes</taxon>
        <taxon>Ixodida</taxon>
        <taxon>Ixodoidea</taxon>
        <taxon>Ixodidae</taxon>
        <taxon>Haemaphysalinae</taxon>
        <taxon>Haemaphysalis</taxon>
    </lineage>
</organism>
<evidence type="ECO:0000313" key="2">
    <source>
        <dbReference type="Proteomes" id="UP000821853"/>
    </source>
</evidence>
<dbReference type="AlphaFoldDB" id="A0A9J6FXZ9"/>
<protein>
    <recommendedName>
        <fullName evidence="3">Retrotransposon gag domain-containing protein</fullName>
    </recommendedName>
</protein>
<dbReference type="OrthoDB" id="6508592at2759"/>
<comment type="caution">
    <text evidence="1">The sequence shown here is derived from an EMBL/GenBank/DDBJ whole genome shotgun (WGS) entry which is preliminary data.</text>
</comment>
<dbReference type="VEuPathDB" id="VectorBase:HLOH_053227"/>
<evidence type="ECO:0008006" key="3">
    <source>
        <dbReference type="Google" id="ProtNLM"/>
    </source>
</evidence>
<evidence type="ECO:0000313" key="1">
    <source>
        <dbReference type="EMBL" id="KAH9367209.1"/>
    </source>
</evidence>